<accession>A0AAD4JBB7</accession>
<dbReference type="InterPro" id="IPR027417">
    <property type="entry name" value="P-loop_NTPase"/>
</dbReference>
<feature type="domain" description="ATPase AAA-type core" evidence="3">
    <location>
        <begin position="149"/>
        <end position="188"/>
    </location>
</feature>
<dbReference type="GO" id="GO:0034605">
    <property type="term" value="P:cellular response to heat"/>
    <property type="evidence" value="ECO:0007669"/>
    <property type="project" value="TreeGrafter"/>
</dbReference>
<sequence length="212" mass="23252">MLEPSRDEAIDILKGLIPKYEIHHGAIYTQSTLIHAVDLSIRYVRERCLPGKAIDLIYKSGARAHMLGQTFITPTEIEHVVSAWTGIPVTKPSAQESQSLLQFEDTLKRSVIGQDEAAAAVSSCVHRARIGIRDETKPISSFLFTGPTSVRRRPHSLILLDEIEKTDVKVLNVLLQILDDGRLTDGKARATPQIGPSCGVQATREGTYAGNS</sequence>
<dbReference type="PANTHER" id="PTHR11638:SF189">
    <property type="entry name" value="CLP R DOMAIN-CONTAINING PROTEIN"/>
    <property type="match status" value="1"/>
</dbReference>
<dbReference type="GO" id="GO:0005737">
    <property type="term" value="C:cytoplasm"/>
    <property type="evidence" value="ECO:0007669"/>
    <property type="project" value="TreeGrafter"/>
</dbReference>
<dbReference type="Pfam" id="PF17871">
    <property type="entry name" value="AAA_lid_9"/>
    <property type="match status" value="1"/>
</dbReference>
<evidence type="ECO:0000259" key="4">
    <source>
        <dbReference type="Pfam" id="PF17871"/>
    </source>
</evidence>
<dbReference type="Gene3D" id="3.40.50.300">
    <property type="entry name" value="P-loop containing nucleotide triphosphate hydrolases"/>
    <property type="match status" value="2"/>
</dbReference>
<feature type="domain" description="ClpA/ClpB AAA lid" evidence="4">
    <location>
        <begin position="5"/>
        <end position="93"/>
    </location>
</feature>
<dbReference type="Pfam" id="PF07724">
    <property type="entry name" value="AAA_2"/>
    <property type="match status" value="1"/>
</dbReference>
<dbReference type="PANTHER" id="PTHR11638">
    <property type="entry name" value="ATP-DEPENDENT CLP PROTEASE"/>
    <property type="match status" value="1"/>
</dbReference>
<evidence type="ECO:0000256" key="2">
    <source>
        <dbReference type="ARBA" id="ARBA00022840"/>
    </source>
</evidence>
<organism evidence="5 6">
    <name type="scientific">Perilla frutescens var. hirtella</name>
    <name type="common">Perilla citriodora</name>
    <name type="synonym">Perilla setoyensis</name>
    <dbReference type="NCBI Taxonomy" id="608512"/>
    <lineage>
        <taxon>Eukaryota</taxon>
        <taxon>Viridiplantae</taxon>
        <taxon>Streptophyta</taxon>
        <taxon>Embryophyta</taxon>
        <taxon>Tracheophyta</taxon>
        <taxon>Spermatophyta</taxon>
        <taxon>Magnoliopsida</taxon>
        <taxon>eudicotyledons</taxon>
        <taxon>Gunneridae</taxon>
        <taxon>Pentapetalae</taxon>
        <taxon>asterids</taxon>
        <taxon>lamiids</taxon>
        <taxon>Lamiales</taxon>
        <taxon>Lamiaceae</taxon>
        <taxon>Nepetoideae</taxon>
        <taxon>Elsholtzieae</taxon>
        <taxon>Perilla</taxon>
    </lineage>
</organism>
<evidence type="ECO:0000256" key="1">
    <source>
        <dbReference type="ARBA" id="ARBA00022741"/>
    </source>
</evidence>
<dbReference type="GO" id="GO:0016887">
    <property type="term" value="F:ATP hydrolysis activity"/>
    <property type="evidence" value="ECO:0007669"/>
    <property type="project" value="InterPro"/>
</dbReference>
<reference evidence="5 6" key="1">
    <citation type="journal article" date="2021" name="Nat. Commun.">
        <title>Incipient diploidization of the medicinal plant Perilla within 10,000 years.</title>
        <authorList>
            <person name="Zhang Y."/>
            <person name="Shen Q."/>
            <person name="Leng L."/>
            <person name="Zhang D."/>
            <person name="Chen S."/>
            <person name="Shi Y."/>
            <person name="Ning Z."/>
            <person name="Chen S."/>
        </authorList>
    </citation>
    <scope>NUCLEOTIDE SEQUENCE [LARGE SCALE GENOMIC DNA]</scope>
    <source>
        <strain evidence="6">cv. PC099</strain>
    </source>
</reference>
<dbReference type="SUPFAM" id="SSF52540">
    <property type="entry name" value="P-loop containing nucleoside triphosphate hydrolases"/>
    <property type="match status" value="2"/>
</dbReference>
<dbReference type="GO" id="GO:0005524">
    <property type="term" value="F:ATP binding"/>
    <property type="evidence" value="ECO:0007669"/>
    <property type="project" value="UniProtKB-KW"/>
</dbReference>
<dbReference type="AlphaFoldDB" id="A0AAD4JBB7"/>
<gene>
    <name evidence="5" type="ORF">C2S53_001316</name>
</gene>
<name>A0AAD4JBB7_PERFH</name>
<dbReference type="Gene3D" id="1.10.8.60">
    <property type="match status" value="1"/>
</dbReference>
<evidence type="ECO:0000259" key="3">
    <source>
        <dbReference type="Pfam" id="PF07724"/>
    </source>
</evidence>
<dbReference type="EMBL" id="SDAM02000101">
    <property type="protein sequence ID" value="KAH6830025.1"/>
    <property type="molecule type" value="Genomic_DNA"/>
</dbReference>
<evidence type="ECO:0000313" key="6">
    <source>
        <dbReference type="Proteomes" id="UP001190926"/>
    </source>
</evidence>
<keyword evidence="1" id="KW-0547">Nucleotide-binding</keyword>
<protein>
    <submittedName>
        <fullName evidence="5">CLPC-like protein 1</fullName>
    </submittedName>
</protein>
<dbReference type="InterPro" id="IPR041546">
    <property type="entry name" value="ClpA/ClpB_AAA_lid"/>
</dbReference>
<proteinExistence type="predicted"/>
<keyword evidence="2" id="KW-0067">ATP-binding</keyword>
<keyword evidence="6" id="KW-1185">Reference proteome</keyword>
<dbReference type="InterPro" id="IPR050130">
    <property type="entry name" value="ClpA_ClpB"/>
</dbReference>
<comment type="caution">
    <text evidence="5">The sequence shown here is derived from an EMBL/GenBank/DDBJ whole genome shotgun (WGS) entry which is preliminary data.</text>
</comment>
<dbReference type="InterPro" id="IPR003959">
    <property type="entry name" value="ATPase_AAA_core"/>
</dbReference>
<dbReference type="Proteomes" id="UP001190926">
    <property type="component" value="Unassembled WGS sequence"/>
</dbReference>
<evidence type="ECO:0000313" key="5">
    <source>
        <dbReference type="EMBL" id="KAH6830025.1"/>
    </source>
</evidence>